<dbReference type="InterPro" id="IPR000847">
    <property type="entry name" value="LysR_HTH_N"/>
</dbReference>
<proteinExistence type="inferred from homology"/>
<dbReference type="Pfam" id="PF03466">
    <property type="entry name" value="LysR_substrate"/>
    <property type="match status" value="1"/>
</dbReference>
<dbReference type="PANTHER" id="PTHR30537">
    <property type="entry name" value="HTH-TYPE TRANSCRIPTIONAL REGULATOR"/>
    <property type="match status" value="1"/>
</dbReference>
<organism evidence="6 7">
    <name type="scientific">SAR86 cluster bacterium</name>
    <dbReference type="NCBI Taxonomy" id="2030880"/>
    <lineage>
        <taxon>Bacteria</taxon>
        <taxon>Pseudomonadati</taxon>
        <taxon>Pseudomonadota</taxon>
        <taxon>Gammaproteobacteria</taxon>
        <taxon>SAR86 cluster</taxon>
    </lineage>
</organism>
<keyword evidence="3" id="KW-0238">DNA-binding</keyword>
<comment type="similarity">
    <text evidence="1">Belongs to the LysR transcriptional regulatory family.</text>
</comment>
<dbReference type="GO" id="GO:0043565">
    <property type="term" value="F:sequence-specific DNA binding"/>
    <property type="evidence" value="ECO:0007669"/>
    <property type="project" value="TreeGrafter"/>
</dbReference>
<dbReference type="SUPFAM" id="SSF46785">
    <property type="entry name" value="Winged helix' DNA-binding domain"/>
    <property type="match status" value="1"/>
</dbReference>
<sequence length="313" mass="35772">MTGLTHLKSFQALELALKLGSLNQAALKLSITPAAVGQRIKSLEEYLGIELLVRGRAGLRPTAELSKAMGHLSRGFEELAKVAEVLDFQRANEIHIAANVDFVKLWLQPRLEVFKKENPNILFCVNGEGDVPRRLGQLDCEISFAEQASDEEGDWIGNEILFRDYLLPISSHENTDRVLRLRKKYKLEGFPLLHLDFYKNDPAAIDWPSWFESYGYRETALNRGFRFQGISAALEAMTSNAGMLVSGLALITHQLDRNEYSLPFPITRGAWTEHAYQAHFPKLARQRPQVKHFRRWLLEQAQHTNEWIMMKLS</sequence>
<evidence type="ECO:0000313" key="7">
    <source>
        <dbReference type="Proteomes" id="UP000218172"/>
    </source>
</evidence>
<dbReference type="GO" id="GO:0006351">
    <property type="term" value="P:DNA-templated transcription"/>
    <property type="evidence" value="ECO:0007669"/>
    <property type="project" value="TreeGrafter"/>
</dbReference>
<dbReference type="AlphaFoldDB" id="A0A2A4MN70"/>
<dbReference type="PANTHER" id="PTHR30537:SF5">
    <property type="entry name" value="HTH-TYPE TRANSCRIPTIONAL ACTIVATOR TTDR-RELATED"/>
    <property type="match status" value="1"/>
</dbReference>
<dbReference type="InterPro" id="IPR005119">
    <property type="entry name" value="LysR_subst-bd"/>
</dbReference>
<dbReference type="Pfam" id="PF00126">
    <property type="entry name" value="HTH_1"/>
    <property type="match status" value="1"/>
</dbReference>
<comment type="caution">
    <text evidence="6">The sequence shown here is derived from an EMBL/GenBank/DDBJ whole genome shotgun (WGS) entry which is preliminary data.</text>
</comment>
<evidence type="ECO:0000256" key="4">
    <source>
        <dbReference type="ARBA" id="ARBA00023163"/>
    </source>
</evidence>
<dbReference type="InterPro" id="IPR058163">
    <property type="entry name" value="LysR-type_TF_proteobact-type"/>
</dbReference>
<dbReference type="PROSITE" id="PS50931">
    <property type="entry name" value="HTH_LYSR"/>
    <property type="match status" value="1"/>
</dbReference>
<dbReference type="Proteomes" id="UP000218172">
    <property type="component" value="Unassembled WGS sequence"/>
</dbReference>
<evidence type="ECO:0000259" key="5">
    <source>
        <dbReference type="PROSITE" id="PS50931"/>
    </source>
</evidence>
<name>A0A2A4MN70_9GAMM</name>
<accession>A0A2A4MN70</accession>
<dbReference type="SUPFAM" id="SSF53850">
    <property type="entry name" value="Periplasmic binding protein-like II"/>
    <property type="match status" value="1"/>
</dbReference>
<dbReference type="InterPro" id="IPR036390">
    <property type="entry name" value="WH_DNA-bd_sf"/>
</dbReference>
<reference evidence="7" key="1">
    <citation type="submission" date="2017-08" db="EMBL/GenBank/DDBJ databases">
        <title>A dynamic microbial community with high functional redundancy inhabits the cold, oxic subseafloor aquifer.</title>
        <authorList>
            <person name="Tully B.J."/>
            <person name="Wheat C.G."/>
            <person name="Glazer B.T."/>
            <person name="Huber J.A."/>
        </authorList>
    </citation>
    <scope>NUCLEOTIDE SEQUENCE [LARGE SCALE GENOMIC DNA]</scope>
</reference>
<feature type="domain" description="HTH lysR-type" evidence="5">
    <location>
        <begin position="1"/>
        <end position="62"/>
    </location>
</feature>
<dbReference type="GO" id="GO:0003700">
    <property type="term" value="F:DNA-binding transcription factor activity"/>
    <property type="evidence" value="ECO:0007669"/>
    <property type="project" value="InterPro"/>
</dbReference>
<evidence type="ECO:0000256" key="1">
    <source>
        <dbReference type="ARBA" id="ARBA00009437"/>
    </source>
</evidence>
<evidence type="ECO:0000256" key="3">
    <source>
        <dbReference type="ARBA" id="ARBA00023125"/>
    </source>
</evidence>
<evidence type="ECO:0000256" key="2">
    <source>
        <dbReference type="ARBA" id="ARBA00023015"/>
    </source>
</evidence>
<gene>
    <name evidence="6" type="ORF">COC19_04885</name>
</gene>
<keyword evidence="4" id="KW-0804">Transcription</keyword>
<dbReference type="Gene3D" id="3.40.190.10">
    <property type="entry name" value="Periplasmic binding protein-like II"/>
    <property type="match status" value="2"/>
</dbReference>
<evidence type="ECO:0000313" key="6">
    <source>
        <dbReference type="EMBL" id="PCH61298.1"/>
    </source>
</evidence>
<protein>
    <submittedName>
        <fullName evidence="6">LysR family transcriptional regulator</fullName>
    </submittedName>
</protein>
<keyword evidence="2" id="KW-0805">Transcription regulation</keyword>
<dbReference type="EMBL" id="NVQR01000069">
    <property type="protein sequence ID" value="PCH61298.1"/>
    <property type="molecule type" value="Genomic_DNA"/>
</dbReference>
<dbReference type="Gene3D" id="1.10.10.10">
    <property type="entry name" value="Winged helix-like DNA-binding domain superfamily/Winged helix DNA-binding domain"/>
    <property type="match status" value="1"/>
</dbReference>
<dbReference type="InterPro" id="IPR036388">
    <property type="entry name" value="WH-like_DNA-bd_sf"/>
</dbReference>